<accession>A0A0A9ABA0</accession>
<reference evidence="1" key="1">
    <citation type="submission" date="2014-09" db="EMBL/GenBank/DDBJ databases">
        <authorList>
            <person name="Magalhaes I.L.F."/>
            <person name="Oliveira U."/>
            <person name="Santos F.R."/>
            <person name="Vidigal T.H.D.A."/>
            <person name="Brescovit A.D."/>
            <person name="Santos A.J."/>
        </authorList>
    </citation>
    <scope>NUCLEOTIDE SEQUENCE</scope>
    <source>
        <tissue evidence="1">Shoot tissue taken approximately 20 cm above the soil surface</tissue>
    </source>
</reference>
<dbReference type="AlphaFoldDB" id="A0A0A9ABA0"/>
<name>A0A0A9ABA0_ARUDO</name>
<proteinExistence type="predicted"/>
<evidence type="ECO:0000313" key="1">
    <source>
        <dbReference type="EMBL" id="JAD44337.1"/>
    </source>
</evidence>
<organism evidence="1">
    <name type="scientific">Arundo donax</name>
    <name type="common">Giant reed</name>
    <name type="synonym">Donax arundinaceus</name>
    <dbReference type="NCBI Taxonomy" id="35708"/>
    <lineage>
        <taxon>Eukaryota</taxon>
        <taxon>Viridiplantae</taxon>
        <taxon>Streptophyta</taxon>
        <taxon>Embryophyta</taxon>
        <taxon>Tracheophyta</taxon>
        <taxon>Spermatophyta</taxon>
        <taxon>Magnoliopsida</taxon>
        <taxon>Liliopsida</taxon>
        <taxon>Poales</taxon>
        <taxon>Poaceae</taxon>
        <taxon>PACMAD clade</taxon>
        <taxon>Arundinoideae</taxon>
        <taxon>Arundineae</taxon>
        <taxon>Arundo</taxon>
    </lineage>
</organism>
<protein>
    <submittedName>
        <fullName evidence="1">Uncharacterized protein</fullName>
    </submittedName>
</protein>
<reference evidence="1" key="2">
    <citation type="journal article" date="2015" name="Data Brief">
        <title>Shoot transcriptome of the giant reed, Arundo donax.</title>
        <authorList>
            <person name="Barrero R.A."/>
            <person name="Guerrero F.D."/>
            <person name="Moolhuijzen P."/>
            <person name="Goolsby J.A."/>
            <person name="Tidwell J."/>
            <person name="Bellgard S.E."/>
            <person name="Bellgard M.I."/>
        </authorList>
    </citation>
    <scope>NUCLEOTIDE SEQUENCE</scope>
    <source>
        <tissue evidence="1">Shoot tissue taken approximately 20 cm above the soil surface</tissue>
    </source>
</reference>
<dbReference type="EMBL" id="GBRH01253558">
    <property type="protein sequence ID" value="JAD44337.1"/>
    <property type="molecule type" value="Transcribed_RNA"/>
</dbReference>
<sequence>MLISKCAWSDSQPKILQKNRYETMARSGNILRTDYRVII</sequence>